<sequence>MPDKEIDIADYRRGGAARDMCDQKHEPAAEPAVVLAEPPTLDRHRLELVQRLAARLQQQGGAGGAGDSGGAPVAIVAVSGWDSCWHAESSAFLDWLCGGAAPADTLAVVTAAAAAVLCPAPAPARAANGAGGYTAARPRQRRGSRGDPTADCQDLSEEAALAALAADPKVSAFRRLLAAAGAGAAPRLAAPLGWEVAGGALRRAGTCDVADGGDCGGGGPLARWPLVQAVEALEGDALPGRFEEVLDVSYELRALMGRADARAARALLSERAPALRRAWGEVQGLIGRTSPVARGVELSEEQRRVASTAPKT</sequence>
<accession>A0A0D2IUQ8</accession>
<name>A0A0D2IUQ8_9CHLO</name>
<dbReference type="RefSeq" id="XP_013890662.1">
    <property type="nucleotide sequence ID" value="XM_014035208.1"/>
</dbReference>
<keyword evidence="3" id="KW-1185">Reference proteome</keyword>
<organism evidence="2 3">
    <name type="scientific">Monoraphidium neglectum</name>
    <dbReference type="NCBI Taxonomy" id="145388"/>
    <lineage>
        <taxon>Eukaryota</taxon>
        <taxon>Viridiplantae</taxon>
        <taxon>Chlorophyta</taxon>
        <taxon>core chlorophytes</taxon>
        <taxon>Chlorophyceae</taxon>
        <taxon>CS clade</taxon>
        <taxon>Sphaeropleales</taxon>
        <taxon>Selenastraceae</taxon>
        <taxon>Monoraphidium</taxon>
    </lineage>
</organism>
<feature type="region of interest" description="Disordered" evidence="1">
    <location>
        <begin position="125"/>
        <end position="151"/>
    </location>
</feature>
<protein>
    <submittedName>
        <fullName evidence="2">Uncharacterized protein</fullName>
    </submittedName>
</protein>
<evidence type="ECO:0000256" key="1">
    <source>
        <dbReference type="SAM" id="MobiDB-lite"/>
    </source>
</evidence>
<evidence type="ECO:0000313" key="2">
    <source>
        <dbReference type="EMBL" id="KIY91642.1"/>
    </source>
</evidence>
<dbReference type="KEGG" id="mng:MNEG_16322"/>
<reference evidence="2 3" key="1">
    <citation type="journal article" date="2013" name="BMC Genomics">
        <title>Reconstruction of the lipid metabolism for the microalga Monoraphidium neglectum from its genome sequence reveals characteristics suitable for biofuel production.</title>
        <authorList>
            <person name="Bogen C."/>
            <person name="Al-Dilaimi A."/>
            <person name="Albersmeier A."/>
            <person name="Wichmann J."/>
            <person name="Grundmann M."/>
            <person name="Rupp O."/>
            <person name="Lauersen K.J."/>
            <person name="Blifernez-Klassen O."/>
            <person name="Kalinowski J."/>
            <person name="Goesmann A."/>
            <person name="Mussgnug J.H."/>
            <person name="Kruse O."/>
        </authorList>
    </citation>
    <scope>NUCLEOTIDE SEQUENCE [LARGE SCALE GENOMIC DNA]</scope>
    <source>
        <strain evidence="2 3">SAG 48.87</strain>
    </source>
</reference>
<dbReference type="AlphaFoldDB" id="A0A0D2IUQ8"/>
<proteinExistence type="predicted"/>
<evidence type="ECO:0000313" key="3">
    <source>
        <dbReference type="Proteomes" id="UP000054498"/>
    </source>
</evidence>
<dbReference type="GeneID" id="25734070"/>
<dbReference type="Proteomes" id="UP000054498">
    <property type="component" value="Unassembled WGS sequence"/>
</dbReference>
<dbReference type="EMBL" id="KK106453">
    <property type="protein sequence ID" value="KIY91642.1"/>
    <property type="molecule type" value="Genomic_DNA"/>
</dbReference>
<gene>
    <name evidence="2" type="ORF">MNEG_16322</name>
</gene>